<feature type="compositionally biased region" description="Basic and acidic residues" evidence="3">
    <location>
        <begin position="303"/>
        <end position="319"/>
    </location>
</feature>
<keyword evidence="1" id="KW-0489">Methyltransferase</keyword>
<comment type="caution">
    <text evidence="5">The sequence shown here is derived from an EMBL/GenBank/DDBJ whole genome shotgun (WGS) entry which is preliminary data.</text>
</comment>
<dbReference type="PANTHER" id="PTHR14614:SF13">
    <property type="entry name" value="PROTEIN-LYSINE METHYLTRANSFERASE METTL21C"/>
    <property type="match status" value="1"/>
</dbReference>
<feature type="region of interest" description="Disordered" evidence="3">
    <location>
        <begin position="550"/>
        <end position="573"/>
    </location>
</feature>
<proteinExistence type="predicted"/>
<protein>
    <recommendedName>
        <fullName evidence="7">Protein-lysine methyltransferase METTL21C</fullName>
    </recommendedName>
</protein>
<feature type="region of interest" description="Disordered" evidence="3">
    <location>
        <begin position="257"/>
        <end position="323"/>
    </location>
</feature>
<dbReference type="GO" id="GO:0008168">
    <property type="term" value="F:methyltransferase activity"/>
    <property type="evidence" value="ECO:0007669"/>
    <property type="project" value="UniProtKB-KW"/>
</dbReference>
<feature type="region of interest" description="Disordered" evidence="3">
    <location>
        <begin position="1"/>
        <end position="25"/>
    </location>
</feature>
<dbReference type="PANTHER" id="PTHR14614">
    <property type="entry name" value="HEPATOCELLULAR CARCINOMA-ASSOCIATED ANTIGEN"/>
    <property type="match status" value="1"/>
</dbReference>
<dbReference type="InterPro" id="IPR029063">
    <property type="entry name" value="SAM-dependent_MTases_sf"/>
</dbReference>
<feature type="transmembrane region" description="Helical" evidence="4">
    <location>
        <begin position="90"/>
        <end position="112"/>
    </location>
</feature>
<dbReference type="GO" id="GO:0032259">
    <property type="term" value="P:methylation"/>
    <property type="evidence" value="ECO:0007669"/>
    <property type="project" value="UniProtKB-KW"/>
</dbReference>
<name>A0AA88J2V4_TACVA</name>
<dbReference type="EMBL" id="JAVHJS010000024">
    <property type="protein sequence ID" value="KAK2817877.1"/>
    <property type="molecule type" value="Genomic_DNA"/>
</dbReference>
<organism evidence="5 6">
    <name type="scientific">Tachysurus vachellii</name>
    <name type="common">Darkbarbel catfish</name>
    <name type="synonym">Pelteobagrus vachellii</name>
    <dbReference type="NCBI Taxonomy" id="175792"/>
    <lineage>
        <taxon>Eukaryota</taxon>
        <taxon>Metazoa</taxon>
        <taxon>Chordata</taxon>
        <taxon>Craniata</taxon>
        <taxon>Vertebrata</taxon>
        <taxon>Euteleostomi</taxon>
        <taxon>Actinopterygii</taxon>
        <taxon>Neopterygii</taxon>
        <taxon>Teleostei</taxon>
        <taxon>Ostariophysi</taxon>
        <taxon>Siluriformes</taxon>
        <taxon>Bagridae</taxon>
        <taxon>Tachysurus</taxon>
    </lineage>
</organism>
<evidence type="ECO:0000313" key="5">
    <source>
        <dbReference type="EMBL" id="KAK2817877.1"/>
    </source>
</evidence>
<evidence type="ECO:0000256" key="3">
    <source>
        <dbReference type="SAM" id="MobiDB-lite"/>
    </source>
</evidence>
<dbReference type="Gene3D" id="3.40.50.150">
    <property type="entry name" value="Vaccinia Virus protein VP39"/>
    <property type="match status" value="3"/>
</dbReference>
<dbReference type="Proteomes" id="UP001187315">
    <property type="component" value="Unassembled WGS sequence"/>
</dbReference>
<keyword evidence="4" id="KW-0472">Membrane</keyword>
<dbReference type="SUPFAM" id="SSF53335">
    <property type="entry name" value="S-adenosyl-L-methionine-dependent methyltransferases"/>
    <property type="match status" value="3"/>
</dbReference>
<dbReference type="Pfam" id="PF10294">
    <property type="entry name" value="Methyltransf_16"/>
    <property type="match status" value="3"/>
</dbReference>
<keyword evidence="2" id="KW-0949">S-adenosyl-L-methionine</keyword>
<keyword evidence="6" id="KW-1185">Reference proteome</keyword>
<keyword evidence="4" id="KW-0812">Transmembrane</keyword>
<evidence type="ECO:0008006" key="7">
    <source>
        <dbReference type="Google" id="ProtNLM"/>
    </source>
</evidence>
<evidence type="ECO:0000256" key="2">
    <source>
        <dbReference type="ARBA" id="ARBA00022691"/>
    </source>
</evidence>
<dbReference type="AlphaFoldDB" id="A0AA88J2V4"/>
<sequence>MERIISECTDREETEEETKKEDDLSGVERQKAWEPNFYCNVTKEIHYYAGHEIRIYESLDTYGATIWPAGVALCRYLDSNRRTIDLQDKAVLELGAGTGLVSIVASLLGAWVTASDLPELMGNLRCNLSRNTRGYCRYTPQVAVVTWGYDLEQTFPRSVYRYDYILAADVVYHHDFLVELLVTMRHFCQPGTTLIWANKIRFESDLVFTENFKKTFNTMLLADMGEIKIYSATMKDEVEVENDYPVMVLEDAAKQETESEKRNFGDINKMQDQCADEDEVEESNRDSQQKNVNTTGEETEDKCEDKYKEAESHDSERNEQSVFQRCSSPSMEYKLDKEVYNFHGHKICIENSNSDITCPAAVALCKFLETPAGREQIALHDRTVLELHAGTGLLSIVATLLGARVTATDQPESLENLRSNLYQNTRSHQQHKPQVAALTHDLEQIFPHSKCHYDYVLAAEALYNHDCFTELLVSMKHFCQPGTNLIWAIKVCYPSDLIFIDDFNKAFHTTMLAELDRVRIYLATHKAPDNEDDLMNTTSMEEEMEKCRSAWNNTEDENPTREKTRNSQDCSIDSEENKGRCEEAVLRHQELKHEQELNVGTDSEGKESLVHGESESFFTDESDEESSCQRIWESKFYFPGKEIHYFMGQKIIIEESFDSYGAMIWPAAVALCKFLETAKGSQQINLHDKTVLEIGAGTGLLSTAITLLGAKLTATDLPEILNNLRYNLNRNTRWLRRHEPQVKELSWGFELEKTFPRSLHHYDYVLAADVVYHHNFLDELLATMHHFCQPGTTLIWANKIRYPSDLTFLEHFENIFHTTLLAELEEVRIYSATYKSS</sequence>
<evidence type="ECO:0000256" key="4">
    <source>
        <dbReference type="SAM" id="Phobius"/>
    </source>
</evidence>
<gene>
    <name evidence="5" type="ORF">Q7C36_021810</name>
</gene>
<keyword evidence="4" id="KW-1133">Transmembrane helix</keyword>
<accession>A0AA88J2V4</accession>
<reference evidence="5" key="1">
    <citation type="submission" date="2023-08" db="EMBL/GenBank/DDBJ databases">
        <title>Pelteobagrus vachellii genome.</title>
        <authorList>
            <person name="Liu H."/>
        </authorList>
    </citation>
    <scope>NUCLEOTIDE SEQUENCE</scope>
    <source>
        <strain evidence="5">PRFRI_2022a</strain>
        <tissue evidence="5">Muscle</tissue>
    </source>
</reference>
<keyword evidence="1" id="KW-0808">Transferase</keyword>
<evidence type="ECO:0000313" key="6">
    <source>
        <dbReference type="Proteomes" id="UP001187315"/>
    </source>
</evidence>
<evidence type="ECO:0000256" key="1">
    <source>
        <dbReference type="ARBA" id="ARBA00022603"/>
    </source>
</evidence>
<dbReference type="InterPro" id="IPR019410">
    <property type="entry name" value="Methyltransf_16"/>
</dbReference>